<protein>
    <recommendedName>
        <fullName evidence="5">DUF997 domain-containing protein</fullName>
    </recommendedName>
</protein>
<feature type="transmembrane region" description="Helical" evidence="2">
    <location>
        <begin position="42"/>
        <end position="65"/>
    </location>
</feature>
<keyword evidence="2" id="KW-0812">Transmembrane</keyword>
<keyword evidence="2" id="KW-1133">Transmembrane helix</keyword>
<name>A0ABQ1IE71_9GAMM</name>
<dbReference type="PANTHER" id="PTHR39174">
    <property type="entry name" value="INNER MEMBRANE PROTEIN-RELATED"/>
    <property type="match status" value="1"/>
</dbReference>
<proteinExistence type="predicted"/>
<evidence type="ECO:0000313" key="4">
    <source>
        <dbReference type="Proteomes" id="UP000646152"/>
    </source>
</evidence>
<dbReference type="Proteomes" id="UP000646152">
    <property type="component" value="Unassembled WGS sequence"/>
</dbReference>
<evidence type="ECO:0000256" key="2">
    <source>
        <dbReference type="SAM" id="Phobius"/>
    </source>
</evidence>
<keyword evidence="4" id="KW-1185">Reference proteome</keyword>
<gene>
    <name evidence="3" type="ORF">GCM10011502_04040</name>
</gene>
<comment type="caution">
    <text evidence="3">The sequence shown here is derived from an EMBL/GenBank/DDBJ whole genome shotgun (WGS) entry which is preliminary data.</text>
</comment>
<evidence type="ECO:0000313" key="3">
    <source>
        <dbReference type="EMBL" id="GGB34194.1"/>
    </source>
</evidence>
<accession>A0ABQ1IE71</accession>
<keyword evidence="2" id="KW-0472">Membrane</keyword>
<dbReference type="Pfam" id="PF06196">
    <property type="entry name" value="DUF997"/>
    <property type="match status" value="1"/>
</dbReference>
<organism evidence="3 4">
    <name type="scientific">Oceanisphaera marina</name>
    <dbReference type="NCBI Taxonomy" id="2017550"/>
    <lineage>
        <taxon>Bacteria</taxon>
        <taxon>Pseudomonadati</taxon>
        <taxon>Pseudomonadota</taxon>
        <taxon>Gammaproteobacteria</taxon>
        <taxon>Aeromonadales</taxon>
        <taxon>Aeromonadaceae</taxon>
        <taxon>Oceanisphaera</taxon>
    </lineage>
</organism>
<dbReference type="PANTHER" id="PTHR39174:SF1">
    <property type="entry name" value="INNER MEMBRANE PROTEIN"/>
    <property type="match status" value="1"/>
</dbReference>
<reference evidence="4" key="1">
    <citation type="journal article" date="2019" name="Int. J. Syst. Evol. Microbiol.">
        <title>The Global Catalogue of Microorganisms (GCM) 10K type strain sequencing project: providing services to taxonomists for standard genome sequencing and annotation.</title>
        <authorList>
            <consortium name="The Broad Institute Genomics Platform"/>
            <consortium name="The Broad Institute Genome Sequencing Center for Infectious Disease"/>
            <person name="Wu L."/>
            <person name="Ma J."/>
        </authorList>
    </citation>
    <scope>NUCLEOTIDE SEQUENCE [LARGE SCALE GENOMIC DNA]</scope>
    <source>
        <strain evidence="4">CGMCC 1.15923</strain>
    </source>
</reference>
<feature type="region of interest" description="Disordered" evidence="1">
    <location>
        <begin position="76"/>
        <end position="109"/>
    </location>
</feature>
<sequence>MINIVSIARREAALSVGLAMLYMLGWWLSAYQVSPELTFGGWPLWFLLSCLFNPLLFVGLCVVMVRYCFKTVALDSPEPASSPEPIHRPAPKNSSSIAPSHHHESGTQS</sequence>
<dbReference type="EMBL" id="BMKE01000002">
    <property type="protein sequence ID" value="GGB34194.1"/>
    <property type="molecule type" value="Genomic_DNA"/>
</dbReference>
<feature type="transmembrane region" description="Helical" evidence="2">
    <location>
        <begin position="12"/>
        <end position="30"/>
    </location>
</feature>
<dbReference type="InterPro" id="IPR010398">
    <property type="entry name" value="DUF997"/>
</dbReference>
<evidence type="ECO:0000256" key="1">
    <source>
        <dbReference type="SAM" id="MobiDB-lite"/>
    </source>
</evidence>
<dbReference type="RefSeq" id="WP_188628421.1">
    <property type="nucleotide sequence ID" value="NZ_BMKE01000002.1"/>
</dbReference>
<evidence type="ECO:0008006" key="5">
    <source>
        <dbReference type="Google" id="ProtNLM"/>
    </source>
</evidence>